<dbReference type="PROSITE" id="PS50850">
    <property type="entry name" value="MFS"/>
    <property type="match status" value="1"/>
</dbReference>
<evidence type="ECO:0000256" key="2">
    <source>
        <dbReference type="ARBA" id="ARBA00022989"/>
    </source>
</evidence>
<protein>
    <submittedName>
        <fullName evidence="6">MFS transporter</fullName>
    </submittedName>
</protein>
<dbReference type="InterPro" id="IPR052952">
    <property type="entry name" value="MFS-Transporter"/>
</dbReference>
<dbReference type="InterPro" id="IPR011701">
    <property type="entry name" value="MFS"/>
</dbReference>
<evidence type="ECO:0000256" key="3">
    <source>
        <dbReference type="ARBA" id="ARBA00023136"/>
    </source>
</evidence>
<dbReference type="SUPFAM" id="SSF103473">
    <property type="entry name" value="MFS general substrate transporter"/>
    <property type="match status" value="1"/>
</dbReference>
<feature type="transmembrane region" description="Helical" evidence="4">
    <location>
        <begin position="227"/>
        <end position="248"/>
    </location>
</feature>
<name>A0A934IMH5_9HYPH</name>
<organism evidence="6 7">
    <name type="scientific">Acuticoccus mangrovi</name>
    <dbReference type="NCBI Taxonomy" id="2796142"/>
    <lineage>
        <taxon>Bacteria</taxon>
        <taxon>Pseudomonadati</taxon>
        <taxon>Pseudomonadota</taxon>
        <taxon>Alphaproteobacteria</taxon>
        <taxon>Hyphomicrobiales</taxon>
        <taxon>Amorphaceae</taxon>
        <taxon>Acuticoccus</taxon>
    </lineage>
</organism>
<feature type="transmembrane region" description="Helical" evidence="4">
    <location>
        <begin position="144"/>
        <end position="167"/>
    </location>
</feature>
<evidence type="ECO:0000259" key="5">
    <source>
        <dbReference type="PROSITE" id="PS50850"/>
    </source>
</evidence>
<dbReference type="InterPro" id="IPR036259">
    <property type="entry name" value="MFS_trans_sf"/>
</dbReference>
<keyword evidence="7" id="KW-1185">Reference proteome</keyword>
<feature type="domain" description="Major facilitator superfamily (MFS) profile" evidence="5">
    <location>
        <begin position="22"/>
        <end position="407"/>
    </location>
</feature>
<dbReference type="Pfam" id="PF07690">
    <property type="entry name" value="MFS_1"/>
    <property type="match status" value="1"/>
</dbReference>
<feature type="transmembrane region" description="Helical" evidence="4">
    <location>
        <begin position="349"/>
        <end position="375"/>
    </location>
</feature>
<dbReference type="EMBL" id="JAEKJA010000018">
    <property type="protein sequence ID" value="MBJ3777631.1"/>
    <property type="molecule type" value="Genomic_DNA"/>
</dbReference>
<dbReference type="PANTHER" id="PTHR23527">
    <property type="entry name" value="BLL3282 PROTEIN"/>
    <property type="match status" value="1"/>
</dbReference>
<feature type="transmembrane region" description="Helical" evidence="4">
    <location>
        <begin position="20"/>
        <end position="43"/>
    </location>
</feature>
<feature type="transmembrane region" description="Helical" evidence="4">
    <location>
        <begin position="381"/>
        <end position="402"/>
    </location>
</feature>
<gene>
    <name evidence="6" type="ORF">JCR33_18140</name>
</gene>
<proteinExistence type="predicted"/>
<feature type="transmembrane region" description="Helical" evidence="4">
    <location>
        <begin position="91"/>
        <end position="124"/>
    </location>
</feature>
<dbReference type="AlphaFoldDB" id="A0A934IMH5"/>
<accession>A0A934IMH5</accession>
<evidence type="ECO:0000256" key="4">
    <source>
        <dbReference type="SAM" id="Phobius"/>
    </source>
</evidence>
<evidence type="ECO:0000313" key="6">
    <source>
        <dbReference type="EMBL" id="MBJ3777631.1"/>
    </source>
</evidence>
<evidence type="ECO:0000256" key="1">
    <source>
        <dbReference type="ARBA" id="ARBA00022692"/>
    </source>
</evidence>
<feature type="transmembrane region" description="Helical" evidence="4">
    <location>
        <begin position="254"/>
        <end position="278"/>
    </location>
</feature>
<feature type="transmembrane region" description="Helical" evidence="4">
    <location>
        <begin position="173"/>
        <end position="194"/>
    </location>
</feature>
<dbReference type="PANTHER" id="PTHR23527:SF1">
    <property type="entry name" value="BLL3282 PROTEIN"/>
    <property type="match status" value="1"/>
</dbReference>
<keyword evidence="3 4" id="KW-0472">Membrane</keyword>
<dbReference type="InterPro" id="IPR020846">
    <property type="entry name" value="MFS_dom"/>
</dbReference>
<sequence>MMPSLPGLAPGSRTLSPGLWTSLTIVTLIQIVATATLLALTALAPAVAETLGIGAYTIGYQISLLYVAGTVASAVAGTLVARWGATHVQALTLVCFAVGYLGLASANVPAIIAASIIIGFGYGLNNPASSQLLSRVTPSRLRNLVFSMKQSGVPLGGIVAAFVFPAIASVAGWRWALIAGLAGPVLMGVALALTHADAPEEIDRTARLRTGLVADQKRIWQTPALRALSLVGMSFSALQLSISAFAVVTLVEVAGWGIVAAGSIAAAMQAAGAICRVVWGAAADRIGGGFIALAIIGVLSASATASLSMMAELPSAVTVVLFIVVGTTAIGWNGVLLAETARHAPRQSVGAITGGVLVYTFIGVIFGPSGFAAIYSLTDSYPTAFLVFAACGLIGASVALGAHLGERRRAAIEDGERPA</sequence>
<keyword evidence="2 4" id="KW-1133">Transmembrane helix</keyword>
<reference evidence="6" key="1">
    <citation type="submission" date="2020-12" db="EMBL/GenBank/DDBJ databases">
        <title>Bacterial taxonomy.</title>
        <authorList>
            <person name="Pan X."/>
        </authorList>
    </citation>
    <scope>NUCLEOTIDE SEQUENCE</scope>
    <source>
        <strain evidence="6">B2012</strain>
    </source>
</reference>
<keyword evidence="1 4" id="KW-0812">Transmembrane</keyword>
<dbReference type="RefSeq" id="WP_198883534.1">
    <property type="nucleotide sequence ID" value="NZ_JAEKJA010000018.1"/>
</dbReference>
<comment type="caution">
    <text evidence="6">The sequence shown here is derived from an EMBL/GenBank/DDBJ whole genome shotgun (WGS) entry which is preliminary data.</text>
</comment>
<feature type="transmembrane region" description="Helical" evidence="4">
    <location>
        <begin position="64"/>
        <end position="85"/>
    </location>
</feature>
<dbReference type="Gene3D" id="1.20.1250.20">
    <property type="entry name" value="MFS general substrate transporter like domains"/>
    <property type="match status" value="2"/>
</dbReference>
<dbReference type="Proteomes" id="UP000609531">
    <property type="component" value="Unassembled WGS sequence"/>
</dbReference>
<dbReference type="GO" id="GO:0022857">
    <property type="term" value="F:transmembrane transporter activity"/>
    <property type="evidence" value="ECO:0007669"/>
    <property type="project" value="InterPro"/>
</dbReference>
<evidence type="ECO:0000313" key="7">
    <source>
        <dbReference type="Proteomes" id="UP000609531"/>
    </source>
</evidence>
<feature type="transmembrane region" description="Helical" evidence="4">
    <location>
        <begin position="290"/>
        <end position="310"/>
    </location>
</feature>
<feature type="transmembrane region" description="Helical" evidence="4">
    <location>
        <begin position="316"/>
        <end position="337"/>
    </location>
</feature>